<sequence length="1185" mass="135118">MFQLVSKFLKKLCKPLLGALQSSLPLLIILVFILAQVAIWWAGPWLSIKDSHPLASIMARGLASSVCTLIFIIWWALAQWHKLHKIQASQSHQLQLQEDPIQRYEERQQVELDKVMSGMRQSLNRRNYLYALPWYLVLGLENAGKTSLINRSGQDFVFSNVLRASGKKSENPYSFDWWIGDDSVLIDPDGELLTQRHNDPDNDGEMERRLWLHFVKWLESTRSRRPLNGVVIALDIAHLATTSVSERRAYATLLRARLRELMEILSTRMPVYITLTKLDLLYGFEPFFREYTKEQRDDVMGFTFTLDSVSDLDKWLSEFEQEYRAFIERINAGLPKALQQAADEEDRTAIYSFARQIAGLLDVLKQFFNDALASDQFSTSALVRGVYLTSVYQQGVPSDAYVDASARRYGLSRVINSAQDAASSTTYFTKNLFQRIIYPEAGLASDNFRAAQRKRRVLLLSTIVCLIASVMLIGGWQRYYMINSAQAQEVLKRVELYKKQYADVSWRGKDEKALLPPLNMLRDATLEFGFYRQRTPGVADMGLYQGKSIGPKVETSYLEALRLQYLPVLLRQLVMQMSEAKTDEQRLTLLRVYRMMTDQSGRRKNYVEDYFRKYWQKEYPGQPQTQQMLMSHLDYAMDHTDLEALQKEGDPQAIAILKPYDQLIANIQMRLSQIPVAQRVYRNLQQNAALVLGAPLELPKQVGPVYNVVFDASNTPKQTLEIPQLYTAHGFKKYFLPQLASVSNLAMIDSWVLGERKSAQYSQADKDVLRAHIRDLYVADYTHYWREAINHVDVKYFTNINDAIEVLSNVVGGMQPYNRLLQTLSQNTQLFPDMPKDDAARMELMKTSKYATAARIADPFSKLNGLIASTDGKPAYMNEVMDAISSLNEYLKSIQSAPSMGKAALEATKARLSLKDSDPIYTLERIASGLPSPMNKLVKKLADESWLTVKQQAIGYLQTRWQKDVYQQFEQKLASRYPFNPHSNVDVSLKDFSDFFAPGGVIDQFYNHQLKMFEDEGVSLSDGGQNGLISAKVMHEIAHAQKIQHAFFNRKGALDVEFALEPVDLTGNKMRAIINVDGQYVEYAHGAKQSVNLMWPNSLRSSASSKLTLVPTLNNVSPRSITIQGPWAFFRLLDHGRIVSSSDTSVKYRFNIDGGHVTYKLTSEVDGNPFTDALFKSFKISKNLY</sequence>
<evidence type="ECO:0000259" key="4">
    <source>
        <dbReference type="Pfam" id="PF14331"/>
    </source>
</evidence>
<feature type="transmembrane region" description="Helical" evidence="1">
    <location>
        <begin position="457"/>
        <end position="476"/>
    </location>
</feature>
<dbReference type="Pfam" id="PF14331">
    <property type="entry name" value="IcmF-related_N"/>
    <property type="match status" value="1"/>
</dbReference>
<dbReference type="PANTHER" id="PTHR36153:SF5">
    <property type="entry name" value="EXPORTED PROTEIN"/>
    <property type="match status" value="1"/>
</dbReference>
<feature type="domain" description="Type VI secretion system component TssM1 N-terminal" evidence="4">
    <location>
        <begin position="206"/>
        <end position="462"/>
    </location>
</feature>
<evidence type="ECO:0000259" key="3">
    <source>
        <dbReference type="Pfam" id="PF06761"/>
    </source>
</evidence>
<keyword evidence="1" id="KW-1133">Transmembrane helix</keyword>
<dbReference type="InterPro" id="IPR053156">
    <property type="entry name" value="T6SS_TssM-like"/>
</dbReference>
<feature type="transmembrane region" description="Helical" evidence="1">
    <location>
        <begin position="16"/>
        <end position="42"/>
    </location>
</feature>
<proteinExistence type="predicted"/>
<dbReference type="PANTHER" id="PTHR36153">
    <property type="entry name" value="INNER MEMBRANE PROTEIN-RELATED"/>
    <property type="match status" value="1"/>
</dbReference>
<feature type="domain" description="Type VI secretion system IcmF C-terminal" evidence="2">
    <location>
        <begin position="1058"/>
        <end position="1164"/>
    </location>
</feature>
<dbReference type="InterPro" id="IPR025743">
    <property type="entry name" value="TssM1_N"/>
</dbReference>
<organism evidence="6 7">
    <name type="scientific">Celerinatantimonas diazotrophica</name>
    <dbReference type="NCBI Taxonomy" id="412034"/>
    <lineage>
        <taxon>Bacteria</taxon>
        <taxon>Pseudomonadati</taxon>
        <taxon>Pseudomonadota</taxon>
        <taxon>Gammaproteobacteria</taxon>
        <taxon>Celerinatantimonadaceae</taxon>
        <taxon>Celerinatantimonas</taxon>
    </lineage>
</organism>
<dbReference type="InterPro" id="IPR027417">
    <property type="entry name" value="P-loop_NTPase"/>
</dbReference>
<dbReference type="InterPro" id="IPR009612">
    <property type="entry name" value="IcmF-rel"/>
</dbReference>
<evidence type="ECO:0000313" key="7">
    <source>
        <dbReference type="Proteomes" id="UP000295565"/>
    </source>
</evidence>
<reference evidence="6 7" key="1">
    <citation type="submission" date="2019-03" db="EMBL/GenBank/DDBJ databases">
        <title>Genomic Encyclopedia of Type Strains, Phase IV (KMG-IV): sequencing the most valuable type-strain genomes for metagenomic binning, comparative biology and taxonomic classification.</title>
        <authorList>
            <person name="Goeker M."/>
        </authorList>
    </citation>
    <scope>NUCLEOTIDE SEQUENCE [LARGE SCALE GENOMIC DNA]</scope>
    <source>
        <strain evidence="6 7">DSM 18577</strain>
    </source>
</reference>
<dbReference type="InterPro" id="IPR010623">
    <property type="entry name" value="IcmF_C"/>
</dbReference>
<dbReference type="Proteomes" id="UP000295565">
    <property type="component" value="Unassembled WGS sequence"/>
</dbReference>
<gene>
    <name evidence="6" type="ORF">EV690_1166</name>
</gene>
<dbReference type="NCBIfam" id="TIGR03348">
    <property type="entry name" value="VI_IcmF"/>
    <property type="match status" value="1"/>
</dbReference>
<dbReference type="EMBL" id="SMGD01000011">
    <property type="protein sequence ID" value="TCK59003.1"/>
    <property type="molecule type" value="Genomic_DNA"/>
</dbReference>
<dbReference type="InterPro" id="IPR048677">
    <property type="entry name" value="TssM1_hel"/>
</dbReference>
<evidence type="ECO:0000313" key="6">
    <source>
        <dbReference type="EMBL" id="TCK59003.1"/>
    </source>
</evidence>
<name>A0A4R1K5H7_9GAMM</name>
<dbReference type="Pfam" id="PF06761">
    <property type="entry name" value="IcmF-related"/>
    <property type="match status" value="1"/>
</dbReference>
<feature type="transmembrane region" description="Helical" evidence="1">
    <location>
        <begin position="54"/>
        <end position="77"/>
    </location>
</feature>
<evidence type="ECO:0000259" key="2">
    <source>
        <dbReference type="Pfam" id="PF06744"/>
    </source>
</evidence>
<evidence type="ECO:0000259" key="5">
    <source>
        <dbReference type="Pfam" id="PF21070"/>
    </source>
</evidence>
<feature type="domain" description="IcmF-related" evidence="3">
    <location>
        <begin position="515"/>
        <end position="829"/>
    </location>
</feature>
<keyword evidence="1" id="KW-0812">Transmembrane</keyword>
<comment type="caution">
    <text evidence="6">The sequence shown here is derived from an EMBL/GenBank/DDBJ whole genome shotgun (WGS) entry which is preliminary data.</text>
</comment>
<dbReference type="OrthoDB" id="9758229at2"/>
<keyword evidence="7" id="KW-1185">Reference proteome</keyword>
<keyword evidence="1" id="KW-0472">Membrane</keyword>
<feature type="domain" description="Type VI secretion system component TssM1 helical" evidence="5">
    <location>
        <begin position="957"/>
        <end position="1011"/>
    </location>
</feature>
<accession>A0A4R1K5H7</accession>
<evidence type="ECO:0000256" key="1">
    <source>
        <dbReference type="SAM" id="Phobius"/>
    </source>
</evidence>
<dbReference type="Pfam" id="PF06744">
    <property type="entry name" value="IcmF_C"/>
    <property type="match status" value="1"/>
</dbReference>
<dbReference type="InterPro" id="IPR017731">
    <property type="entry name" value="TssM1-like"/>
</dbReference>
<dbReference type="AlphaFoldDB" id="A0A4R1K5H7"/>
<protein>
    <submittedName>
        <fullName evidence="6">Type VI secretion system protein ImpL</fullName>
    </submittedName>
</protein>
<dbReference type="Pfam" id="PF21070">
    <property type="entry name" value="IcmF_helical"/>
    <property type="match status" value="1"/>
</dbReference>
<dbReference type="SUPFAM" id="SSF52540">
    <property type="entry name" value="P-loop containing nucleoside triphosphate hydrolases"/>
    <property type="match status" value="1"/>
</dbReference>